<dbReference type="EMBL" id="JAAGMA010000951">
    <property type="protein sequence ID" value="NEB14153.1"/>
    <property type="molecule type" value="Genomic_DNA"/>
</dbReference>
<evidence type="ECO:0000313" key="3">
    <source>
        <dbReference type="Proteomes" id="UP000470446"/>
    </source>
</evidence>
<dbReference type="Proteomes" id="UP000470446">
    <property type="component" value="Unassembled WGS sequence"/>
</dbReference>
<name>A0A7K3PW35_9ACTN</name>
<protein>
    <submittedName>
        <fullName evidence="2">Sugar phosphate isomerase</fullName>
    </submittedName>
</protein>
<dbReference type="AlphaFoldDB" id="A0A7K3PW35"/>
<evidence type="ECO:0000313" key="2">
    <source>
        <dbReference type="EMBL" id="NEB14153.1"/>
    </source>
</evidence>
<gene>
    <name evidence="2" type="ORF">G3I32_35910</name>
</gene>
<keyword evidence="2" id="KW-0413">Isomerase</keyword>
<dbReference type="GO" id="GO:0016853">
    <property type="term" value="F:isomerase activity"/>
    <property type="evidence" value="ECO:0007669"/>
    <property type="project" value="UniProtKB-KW"/>
</dbReference>
<proteinExistence type="predicted"/>
<sequence length="48" mass="4762">MTQPHAAHATPDTQGADGTPAGHAGPDQGTTPAHVPPAELRAALATRL</sequence>
<feature type="region of interest" description="Disordered" evidence="1">
    <location>
        <begin position="1"/>
        <end position="48"/>
    </location>
</feature>
<evidence type="ECO:0000256" key="1">
    <source>
        <dbReference type="SAM" id="MobiDB-lite"/>
    </source>
</evidence>
<feature type="non-terminal residue" evidence="2">
    <location>
        <position position="48"/>
    </location>
</feature>
<accession>A0A7K3PW35</accession>
<reference evidence="2 3" key="1">
    <citation type="submission" date="2020-01" db="EMBL/GenBank/DDBJ databases">
        <title>Insect and environment-associated Actinomycetes.</title>
        <authorList>
            <person name="Currrie C."/>
            <person name="Chevrette M."/>
            <person name="Carlson C."/>
            <person name="Stubbendieck R."/>
            <person name="Wendt-Pienkowski E."/>
        </authorList>
    </citation>
    <scope>NUCLEOTIDE SEQUENCE [LARGE SCALE GENOMIC DNA]</scope>
    <source>
        <strain evidence="2 3">SID14163</strain>
    </source>
</reference>
<comment type="caution">
    <text evidence="2">The sequence shown here is derived from an EMBL/GenBank/DDBJ whole genome shotgun (WGS) entry which is preliminary data.</text>
</comment>
<organism evidence="2 3">
    <name type="scientific">Streptomyces coelicoflavus</name>
    <dbReference type="NCBI Taxonomy" id="285562"/>
    <lineage>
        <taxon>Bacteria</taxon>
        <taxon>Bacillati</taxon>
        <taxon>Actinomycetota</taxon>
        <taxon>Actinomycetes</taxon>
        <taxon>Kitasatosporales</taxon>
        <taxon>Streptomycetaceae</taxon>
        <taxon>Streptomyces</taxon>
    </lineage>
</organism>